<sequence length="145" mass="14594">MKNVKVAEDMNYVLTPGNSTSSSFINADGQGQGLAAGAGSGAGRGLLGMYPTPPDELAELSSSTATGAATGSESNKRPRHDGLDHGDGGDAESSAKKIKLENGSSANVGGVGAGSNGDSSNTGESIMPEIKVGEGLDQFWDFNSW</sequence>
<comment type="caution">
    <text evidence="1">The sequence shown here is derived from an EMBL/GenBank/DDBJ whole genome shotgun (WGS) entry which is preliminary data.</text>
</comment>
<accession>A0ACB5SWD1</accession>
<evidence type="ECO:0000313" key="1">
    <source>
        <dbReference type="EMBL" id="GME74567.1"/>
    </source>
</evidence>
<protein>
    <submittedName>
        <fullName evidence="1">Unnamed protein product</fullName>
    </submittedName>
</protein>
<evidence type="ECO:0000313" key="2">
    <source>
        <dbReference type="Proteomes" id="UP001165064"/>
    </source>
</evidence>
<name>A0ACB5SWD1_AMBMO</name>
<gene>
    <name evidence="1" type="ORF">Amon02_000181000</name>
</gene>
<organism evidence="1 2">
    <name type="scientific">Ambrosiozyma monospora</name>
    <name type="common">Yeast</name>
    <name type="synonym">Endomycopsis monosporus</name>
    <dbReference type="NCBI Taxonomy" id="43982"/>
    <lineage>
        <taxon>Eukaryota</taxon>
        <taxon>Fungi</taxon>
        <taxon>Dikarya</taxon>
        <taxon>Ascomycota</taxon>
        <taxon>Saccharomycotina</taxon>
        <taxon>Pichiomycetes</taxon>
        <taxon>Pichiales</taxon>
        <taxon>Pichiaceae</taxon>
        <taxon>Ambrosiozyma</taxon>
    </lineage>
</organism>
<keyword evidence="2" id="KW-1185">Reference proteome</keyword>
<dbReference type="Proteomes" id="UP001165064">
    <property type="component" value="Unassembled WGS sequence"/>
</dbReference>
<proteinExistence type="predicted"/>
<reference evidence="1" key="1">
    <citation type="submission" date="2023-04" db="EMBL/GenBank/DDBJ databases">
        <title>Ambrosiozyma monospora NBRC 10751.</title>
        <authorList>
            <person name="Ichikawa N."/>
            <person name="Sato H."/>
            <person name="Tonouchi N."/>
        </authorList>
    </citation>
    <scope>NUCLEOTIDE SEQUENCE</scope>
    <source>
        <strain evidence="1">NBRC 10751</strain>
    </source>
</reference>
<dbReference type="EMBL" id="BSXS01000959">
    <property type="protein sequence ID" value="GME74567.1"/>
    <property type="molecule type" value="Genomic_DNA"/>
</dbReference>